<name>A0A5B7FQ99_PORTR</name>
<comment type="caution">
    <text evidence="1">The sequence shown here is derived from an EMBL/GenBank/DDBJ whole genome shotgun (WGS) entry which is preliminary data.</text>
</comment>
<dbReference type="Proteomes" id="UP000324222">
    <property type="component" value="Unassembled WGS sequence"/>
</dbReference>
<organism evidence="1 2">
    <name type="scientific">Portunus trituberculatus</name>
    <name type="common">Swimming crab</name>
    <name type="synonym">Neptunus trituberculatus</name>
    <dbReference type="NCBI Taxonomy" id="210409"/>
    <lineage>
        <taxon>Eukaryota</taxon>
        <taxon>Metazoa</taxon>
        <taxon>Ecdysozoa</taxon>
        <taxon>Arthropoda</taxon>
        <taxon>Crustacea</taxon>
        <taxon>Multicrustacea</taxon>
        <taxon>Malacostraca</taxon>
        <taxon>Eumalacostraca</taxon>
        <taxon>Eucarida</taxon>
        <taxon>Decapoda</taxon>
        <taxon>Pleocyemata</taxon>
        <taxon>Brachyura</taxon>
        <taxon>Eubrachyura</taxon>
        <taxon>Portunoidea</taxon>
        <taxon>Portunidae</taxon>
        <taxon>Portuninae</taxon>
        <taxon>Portunus</taxon>
    </lineage>
</organism>
<accession>A0A5B7FQ99</accession>
<reference evidence="1 2" key="1">
    <citation type="submission" date="2019-05" db="EMBL/GenBank/DDBJ databases">
        <title>Another draft genome of Portunus trituberculatus and its Hox gene families provides insights of decapod evolution.</title>
        <authorList>
            <person name="Jeong J.-H."/>
            <person name="Song I."/>
            <person name="Kim S."/>
            <person name="Choi T."/>
            <person name="Kim D."/>
            <person name="Ryu S."/>
            <person name="Kim W."/>
        </authorList>
    </citation>
    <scope>NUCLEOTIDE SEQUENCE [LARGE SCALE GENOMIC DNA]</scope>
    <source>
        <tissue evidence="1">Muscle</tissue>
    </source>
</reference>
<dbReference type="AlphaFoldDB" id="A0A5B7FQ99"/>
<dbReference type="EMBL" id="VSRR010008409">
    <property type="protein sequence ID" value="MPC48672.1"/>
    <property type="molecule type" value="Genomic_DNA"/>
</dbReference>
<evidence type="ECO:0000313" key="1">
    <source>
        <dbReference type="EMBL" id="MPC48672.1"/>
    </source>
</evidence>
<protein>
    <submittedName>
        <fullName evidence="1">Uncharacterized protein</fullName>
    </submittedName>
</protein>
<sequence>MMSFTKELQPCHDVEVTRPLAERGLYGAASAHLSEDALRLPFGEDTAGQLSPVLGQGNACPPGCCVVRENVKTNILV</sequence>
<evidence type="ECO:0000313" key="2">
    <source>
        <dbReference type="Proteomes" id="UP000324222"/>
    </source>
</evidence>
<gene>
    <name evidence="1" type="ORF">E2C01_042453</name>
</gene>
<keyword evidence="2" id="KW-1185">Reference proteome</keyword>
<proteinExistence type="predicted"/>